<dbReference type="EMBL" id="QPKB01000004">
    <property type="protein sequence ID" value="RWR83402.1"/>
    <property type="molecule type" value="Genomic_DNA"/>
</dbReference>
<evidence type="ECO:0000313" key="3">
    <source>
        <dbReference type="Proteomes" id="UP000283530"/>
    </source>
</evidence>
<feature type="transmembrane region" description="Helical" evidence="1">
    <location>
        <begin position="196"/>
        <end position="212"/>
    </location>
</feature>
<dbReference type="PANTHER" id="PTHR36000:SF2">
    <property type="entry name" value="DEFECTIVE 1273 PROTEIN, PUTATIVE-RELATED"/>
    <property type="match status" value="1"/>
</dbReference>
<organism evidence="2 3">
    <name type="scientific">Cinnamomum micranthum f. kanehirae</name>
    <dbReference type="NCBI Taxonomy" id="337451"/>
    <lineage>
        <taxon>Eukaryota</taxon>
        <taxon>Viridiplantae</taxon>
        <taxon>Streptophyta</taxon>
        <taxon>Embryophyta</taxon>
        <taxon>Tracheophyta</taxon>
        <taxon>Spermatophyta</taxon>
        <taxon>Magnoliopsida</taxon>
        <taxon>Magnoliidae</taxon>
        <taxon>Laurales</taxon>
        <taxon>Lauraceae</taxon>
        <taxon>Cinnamomum</taxon>
    </lineage>
</organism>
<keyword evidence="3" id="KW-1185">Reference proteome</keyword>
<dbReference type="Proteomes" id="UP000283530">
    <property type="component" value="Unassembled WGS sequence"/>
</dbReference>
<dbReference type="AlphaFoldDB" id="A0A3S4NYQ0"/>
<dbReference type="OrthoDB" id="1934999at2759"/>
<sequence>MEDFLLSVSFACRFSLLTPLSLFQVVPTRQTFPFSFLTLQEFYMFYQELPPLAETRNRFLSSRLHSSSHVHKSRLTIPCSVNMATGKSDEPEKLNMDRFVKLLRHFWEIMPQPIKSFPWMAALESFIQINLDLVHAVAKYLCVPLLALSSLSEMSFCAQEKKMIFIPILFLSGFSVAGVLNDTATELSPHLKREEFPWHLLLIAIFFILLKLPGPSFPYWGRIFVPHFANGGLWRTLWFTILWYRKPHDPSTSVLQTPADEIHS</sequence>
<keyword evidence="1" id="KW-1133">Transmembrane helix</keyword>
<name>A0A3S4NYQ0_9MAGN</name>
<protein>
    <submittedName>
        <fullName evidence="2">Uncharacterized protein</fullName>
    </submittedName>
</protein>
<proteinExistence type="predicted"/>
<comment type="caution">
    <text evidence="2">The sequence shown here is derived from an EMBL/GenBank/DDBJ whole genome shotgun (WGS) entry which is preliminary data.</text>
</comment>
<feature type="transmembrane region" description="Helical" evidence="1">
    <location>
        <begin position="163"/>
        <end position="184"/>
    </location>
</feature>
<gene>
    <name evidence="2" type="ORF">CKAN_01215600</name>
</gene>
<dbReference type="PANTHER" id="PTHR36000">
    <property type="entry name" value="DEFECTIVE 1273 PROTEIN, PUTATIVE-RELATED"/>
    <property type="match status" value="1"/>
</dbReference>
<keyword evidence="1" id="KW-0812">Transmembrane</keyword>
<evidence type="ECO:0000256" key="1">
    <source>
        <dbReference type="SAM" id="Phobius"/>
    </source>
</evidence>
<keyword evidence="1" id="KW-0472">Membrane</keyword>
<accession>A0A3S4NYQ0</accession>
<reference evidence="2 3" key="1">
    <citation type="journal article" date="2019" name="Nat. Plants">
        <title>Stout camphor tree genome fills gaps in understanding of flowering plant genome evolution.</title>
        <authorList>
            <person name="Chaw S.M."/>
            <person name="Liu Y.C."/>
            <person name="Wu Y.W."/>
            <person name="Wang H.Y."/>
            <person name="Lin C.I."/>
            <person name="Wu C.S."/>
            <person name="Ke H.M."/>
            <person name="Chang L.Y."/>
            <person name="Hsu C.Y."/>
            <person name="Yang H.T."/>
            <person name="Sudianto E."/>
            <person name="Hsu M.H."/>
            <person name="Wu K.P."/>
            <person name="Wang L.N."/>
            <person name="Leebens-Mack J.H."/>
            <person name="Tsai I.J."/>
        </authorList>
    </citation>
    <scope>NUCLEOTIDE SEQUENCE [LARGE SCALE GENOMIC DNA]</scope>
    <source>
        <strain evidence="3">cv. Chaw 1501</strain>
        <tissue evidence="2">Young leaves</tissue>
    </source>
</reference>
<evidence type="ECO:0000313" key="2">
    <source>
        <dbReference type="EMBL" id="RWR83402.1"/>
    </source>
</evidence>